<sequence>MQSLQVGGVRVWLLDSVTQGGPEQTGAVVVTGSHGGLSAARYAAAYRPALVVFNDAGVGKEAAGVAGLARLERVGIAAVAVSAASARIGEAADTWASGVISRVNAPAAALGFRVGVRLAEAVAAFAERGGG</sequence>
<reference evidence="2" key="1">
    <citation type="submission" date="2010-11" db="EMBL/GenBank/DDBJ databases">
        <title>The complete sequence of chromosome of Oceanithermus profundus DSM 14977.</title>
        <authorList>
            <consortium name="US DOE Joint Genome Institute (JGI-PGF)"/>
            <person name="Lucas S."/>
            <person name="Copeland A."/>
            <person name="Lapidus A."/>
            <person name="Bruce D."/>
            <person name="Goodwin L."/>
            <person name="Pitluck S."/>
            <person name="Kyrpides N."/>
            <person name="Mavromatis K."/>
            <person name="Pagani I."/>
            <person name="Ivanova N."/>
            <person name="Zhang X."/>
            <person name="Brettin T."/>
            <person name="Detter J.C."/>
            <person name="Tapia R."/>
            <person name="Han C."/>
            <person name="Land M."/>
            <person name="Hauser L."/>
            <person name="Markowitz V."/>
            <person name="Cheng J.-F."/>
            <person name="Hugenholtz P."/>
            <person name="Woyke T."/>
            <person name="Wu D."/>
            <person name="Tindall B."/>
            <person name="Faehnrich R."/>
            <person name="Brambilla E."/>
            <person name="Klenk H.-P."/>
            <person name="Eisen J.A."/>
        </authorList>
    </citation>
    <scope>NUCLEOTIDE SEQUENCE [LARGE SCALE GENOMIC DNA]</scope>
    <source>
        <strain evidence="2">DSM 14977 / NBRC 100410 / VKM B-2274 / 506</strain>
    </source>
</reference>
<reference evidence="1 2" key="2">
    <citation type="journal article" date="2011" name="Stand. Genomic Sci.">
        <title>Complete genome sequence of Oceanithermus profundus type strain (506).</title>
        <authorList>
            <person name="Pati A."/>
            <person name="Zhang X."/>
            <person name="Lapidus A."/>
            <person name="Nolan M."/>
            <person name="Lucas S."/>
            <person name="Del Rio T.G."/>
            <person name="Tice H."/>
            <person name="Cheng J.F."/>
            <person name="Tapia R."/>
            <person name="Han C."/>
            <person name="Goodwin L."/>
            <person name="Pitluck S."/>
            <person name="Liolios K."/>
            <person name="Pagani I."/>
            <person name="Ivanova N."/>
            <person name="Mavromatis K."/>
            <person name="Chen A."/>
            <person name="Palaniappan K."/>
            <person name="Hauser L."/>
            <person name="Jeffries C.D."/>
            <person name="Brambilla E.M."/>
            <person name="Rohl A."/>
            <person name="Mwirichia R."/>
            <person name="Rohde M."/>
            <person name="Tindall B.J."/>
            <person name="Sikorski J."/>
            <person name="Wirth R."/>
            <person name="Goker M."/>
            <person name="Woyke T."/>
            <person name="Detter J.C."/>
            <person name="Bristow J."/>
            <person name="Eisen J.A."/>
            <person name="Markowitz V."/>
            <person name="Hugenholtz P."/>
            <person name="Kyrpides N.C."/>
            <person name="Klenk H.P."/>
            <person name="Land M."/>
        </authorList>
    </citation>
    <scope>NUCLEOTIDE SEQUENCE [LARGE SCALE GENOMIC DNA]</scope>
    <source>
        <strain evidence="2">DSM 14977 / NBRC 100410 / VKM B-2274 / 506</strain>
    </source>
</reference>
<dbReference type="EMBL" id="CP002361">
    <property type="protein sequence ID" value="ADR37145.1"/>
    <property type="molecule type" value="Genomic_DNA"/>
</dbReference>
<organism evidence="1 2">
    <name type="scientific">Oceanithermus profundus (strain DSM 14977 / NBRC 100410 / VKM B-2274 / 506)</name>
    <dbReference type="NCBI Taxonomy" id="670487"/>
    <lineage>
        <taxon>Bacteria</taxon>
        <taxon>Thermotogati</taxon>
        <taxon>Deinococcota</taxon>
        <taxon>Deinococci</taxon>
        <taxon>Thermales</taxon>
        <taxon>Thermaceae</taxon>
        <taxon>Oceanithermus</taxon>
    </lineage>
</organism>
<dbReference type="eggNOG" id="ENOG50330JE">
    <property type="taxonomic scope" value="Bacteria"/>
</dbReference>
<gene>
    <name evidence="1" type="ordered locus">Ocepr_1692</name>
</gene>
<evidence type="ECO:0000313" key="2">
    <source>
        <dbReference type="Proteomes" id="UP000008722"/>
    </source>
</evidence>
<proteinExistence type="predicted"/>
<evidence type="ECO:0000313" key="1">
    <source>
        <dbReference type="EMBL" id="ADR37145.1"/>
    </source>
</evidence>
<accession>E4U4S8</accession>
<keyword evidence="2" id="KW-1185">Reference proteome</keyword>
<dbReference type="Proteomes" id="UP000008722">
    <property type="component" value="Chromosome"/>
</dbReference>
<dbReference type="STRING" id="670487.Ocepr_1692"/>
<dbReference type="KEGG" id="opr:Ocepr_1692"/>
<dbReference type="HOGENOM" id="CLU_156420_0_0_0"/>
<name>E4U4S8_OCEP5</name>
<dbReference type="RefSeq" id="WP_013458315.1">
    <property type="nucleotide sequence ID" value="NC_014761.1"/>
</dbReference>
<dbReference type="AlphaFoldDB" id="E4U4S8"/>
<dbReference type="OrthoDB" id="1115380at2"/>
<protein>
    <submittedName>
        <fullName evidence="1">Uncharacterized protein</fullName>
    </submittedName>
</protein>